<protein>
    <submittedName>
        <fullName evidence="7">Cytochrome c oxidase subunit 4</fullName>
    </submittedName>
</protein>
<organism evidence="7 8">
    <name type="scientific">Desulfocicer vacuolatum DSM 3385</name>
    <dbReference type="NCBI Taxonomy" id="1121400"/>
    <lineage>
        <taxon>Bacteria</taxon>
        <taxon>Pseudomonadati</taxon>
        <taxon>Thermodesulfobacteriota</taxon>
        <taxon>Desulfobacteria</taxon>
        <taxon>Desulfobacterales</taxon>
        <taxon>Desulfobacteraceae</taxon>
        <taxon>Desulfocicer</taxon>
    </lineage>
</organism>
<evidence type="ECO:0000313" key="8">
    <source>
        <dbReference type="Proteomes" id="UP000192418"/>
    </source>
</evidence>
<dbReference type="Proteomes" id="UP000192418">
    <property type="component" value="Unassembled WGS sequence"/>
</dbReference>
<dbReference type="GO" id="GO:0005886">
    <property type="term" value="C:plasma membrane"/>
    <property type="evidence" value="ECO:0007669"/>
    <property type="project" value="UniProtKB-SubCell"/>
</dbReference>
<evidence type="ECO:0000256" key="1">
    <source>
        <dbReference type="ARBA" id="ARBA00004651"/>
    </source>
</evidence>
<dbReference type="OrthoDB" id="1495022at2"/>
<evidence type="ECO:0000313" key="7">
    <source>
        <dbReference type="EMBL" id="SMC59867.1"/>
    </source>
</evidence>
<feature type="transmembrane region" description="Helical" evidence="6">
    <location>
        <begin position="40"/>
        <end position="61"/>
    </location>
</feature>
<sequence>MIKESESHMQSYGKLFSILLILLALTGFTVFISRVDLGSANIWVAILVASIKASFVLLYFMHLKYESFLIKSSFLATIGFLAILIGFMFWDIAFR</sequence>
<keyword evidence="5 6" id="KW-0472">Membrane</keyword>
<keyword evidence="2" id="KW-1003">Cell membrane</keyword>
<dbReference type="Pfam" id="PF03626">
    <property type="entry name" value="COX4_pro"/>
    <property type="match status" value="1"/>
</dbReference>
<gene>
    <name evidence="7" type="ORF">SAMN02746065_10571</name>
</gene>
<keyword evidence="4 6" id="KW-1133">Transmembrane helix</keyword>
<evidence type="ECO:0000256" key="5">
    <source>
        <dbReference type="ARBA" id="ARBA00023136"/>
    </source>
</evidence>
<evidence type="ECO:0000256" key="2">
    <source>
        <dbReference type="ARBA" id="ARBA00022475"/>
    </source>
</evidence>
<dbReference type="EMBL" id="FWXY01000005">
    <property type="protein sequence ID" value="SMC59867.1"/>
    <property type="molecule type" value="Genomic_DNA"/>
</dbReference>
<keyword evidence="8" id="KW-1185">Reference proteome</keyword>
<evidence type="ECO:0000256" key="3">
    <source>
        <dbReference type="ARBA" id="ARBA00022692"/>
    </source>
</evidence>
<keyword evidence="3 6" id="KW-0812">Transmembrane</keyword>
<accession>A0A1W2AGQ0</accession>
<dbReference type="InterPro" id="IPR011743">
    <property type="entry name" value="Caa3_sub_IV"/>
</dbReference>
<dbReference type="InterPro" id="IPR005171">
    <property type="entry name" value="Cyt_c_oxidase_su4_prok"/>
</dbReference>
<dbReference type="AlphaFoldDB" id="A0A1W2AGQ0"/>
<dbReference type="STRING" id="1121400.SAMN02746065_10571"/>
<dbReference type="NCBIfam" id="TIGR02229">
    <property type="entry name" value="caa3_sub_IV"/>
    <property type="match status" value="1"/>
</dbReference>
<comment type="subcellular location">
    <subcellularLocation>
        <location evidence="1">Cell membrane</location>
        <topology evidence="1">Multi-pass membrane protein</topology>
    </subcellularLocation>
</comment>
<reference evidence="7 8" key="1">
    <citation type="submission" date="2017-04" db="EMBL/GenBank/DDBJ databases">
        <authorList>
            <person name="Afonso C.L."/>
            <person name="Miller P.J."/>
            <person name="Scott M.A."/>
            <person name="Spackman E."/>
            <person name="Goraichik I."/>
            <person name="Dimitrov K.M."/>
            <person name="Suarez D.L."/>
            <person name="Swayne D.E."/>
        </authorList>
    </citation>
    <scope>NUCLEOTIDE SEQUENCE [LARGE SCALE GENOMIC DNA]</scope>
    <source>
        <strain evidence="7 8">DSM 3385</strain>
    </source>
</reference>
<feature type="transmembrane region" description="Helical" evidence="6">
    <location>
        <begin position="12"/>
        <end position="34"/>
    </location>
</feature>
<feature type="transmembrane region" description="Helical" evidence="6">
    <location>
        <begin position="68"/>
        <end position="90"/>
    </location>
</feature>
<name>A0A1W2AGQ0_9BACT</name>
<dbReference type="RefSeq" id="WP_084067538.1">
    <property type="nucleotide sequence ID" value="NZ_FWXY01000005.1"/>
</dbReference>
<proteinExistence type="predicted"/>
<evidence type="ECO:0000256" key="6">
    <source>
        <dbReference type="SAM" id="Phobius"/>
    </source>
</evidence>
<evidence type="ECO:0000256" key="4">
    <source>
        <dbReference type="ARBA" id="ARBA00022989"/>
    </source>
</evidence>